<keyword evidence="1" id="KW-0472">Membrane</keyword>
<keyword evidence="1" id="KW-0812">Transmembrane</keyword>
<name>A0A9I9ECY8_CUCME</name>
<dbReference type="AlphaFoldDB" id="A0A9I9ECY8"/>
<evidence type="ECO:0000256" key="1">
    <source>
        <dbReference type="SAM" id="Phobius"/>
    </source>
</evidence>
<proteinExistence type="predicted"/>
<evidence type="ECO:0000313" key="2">
    <source>
        <dbReference type="EnsemblPlants" id="MELO3C031820.2.1"/>
    </source>
</evidence>
<dbReference type="EnsemblPlants" id="MELO3C031820.2.1">
    <property type="protein sequence ID" value="MELO3C031820.2.1"/>
    <property type="gene ID" value="MELO3C031820.2"/>
</dbReference>
<feature type="transmembrane region" description="Helical" evidence="1">
    <location>
        <begin position="30"/>
        <end position="50"/>
    </location>
</feature>
<organism evidence="2">
    <name type="scientific">Cucumis melo</name>
    <name type="common">Muskmelon</name>
    <dbReference type="NCBI Taxonomy" id="3656"/>
    <lineage>
        <taxon>Eukaryota</taxon>
        <taxon>Viridiplantae</taxon>
        <taxon>Streptophyta</taxon>
        <taxon>Embryophyta</taxon>
        <taxon>Tracheophyta</taxon>
        <taxon>Spermatophyta</taxon>
        <taxon>Magnoliopsida</taxon>
        <taxon>eudicotyledons</taxon>
        <taxon>Gunneridae</taxon>
        <taxon>Pentapetalae</taxon>
        <taxon>rosids</taxon>
        <taxon>fabids</taxon>
        <taxon>Cucurbitales</taxon>
        <taxon>Cucurbitaceae</taxon>
        <taxon>Benincaseae</taxon>
        <taxon>Cucumis</taxon>
    </lineage>
</organism>
<keyword evidence="1" id="KW-1133">Transmembrane helix</keyword>
<sequence length="55" mass="6248">MFGMNDACKVLIRKLLFMIFLLETNMNSSLLVSNIFCISSIFVFFLSSVIGDLCF</sequence>
<protein>
    <submittedName>
        <fullName evidence="2">Uncharacterized protein</fullName>
    </submittedName>
</protein>
<dbReference type="Gramene" id="MELO3C031820.2.1">
    <property type="protein sequence ID" value="MELO3C031820.2.1"/>
    <property type="gene ID" value="MELO3C031820.2"/>
</dbReference>
<reference evidence="2" key="1">
    <citation type="submission" date="2023-03" db="UniProtKB">
        <authorList>
            <consortium name="EnsemblPlants"/>
        </authorList>
    </citation>
    <scope>IDENTIFICATION</scope>
</reference>
<accession>A0A9I9ECY8</accession>